<accession>A0A921ZYK7</accession>
<reference evidence="4" key="1">
    <citation type="journal article" date="2016" name="Insect Biochem. Mol. Biol.">
        <title>Multifaceted biological insights from a draft genome sequence of the tobacco hornworm moth, Manduca sexta.</title>
        <authorList>
            <person name="Kanost M.R."/>
            <person name="Arrese E.L."/>
            <person name="Cao X."/>
            <person name="Chen Y.R."/>
            <person name="Chellapilla S."/>
            <person name="Goldsmith M.R."/>
            <person name="Grosse-Wilde E."/>
            <person name="Heckel D.G."/>
            <person name="Herndon N."/>
            <person name="Jiang H."/>
            <person name="Papanicolaou A."/>
            <person name="Qu J."/>
            <person name="Soulages J.L."/>
            <person name="Vogel H."/>
            <person name="Walters J."/>
            <person name="Waterhouse R.M."/>
            <person name="Ahn S.J."/>
            <person name="Almeida F.C."/>
            <person name="An C."/>
            <person name="Aqrawi P."/>
            <person name="Bretschneider A."/>
            <person name="Bryant W.B."/>
            <person name="Bucks S."/>
            <person name="Chao H."/>
            <person name="Chevignon G."/>
            <person name="Christen J.M."/>
            <person name="Clarke D.F."/>
            <person name="Dittmer N.T."/>
            <person name="Ferguson L.C.F."/>
            <person name="Garavelou S."/>
            <person name="Gordon K.H.J."/>
            <person name="Gunaratna R.T."/>
            <person name="Han Y."/>
            <person name="Hauser F."/>
            <person name="He Y."/>
            <person name="Heidel-Fischer H."/>
            <person name="Hirsh A."/>
            <person name="Hu Y."/>
            <person name="Jiang H."/>
            <person name="Kalra D."/>
            <person name="Klinner C."/>
            <person name="Konig C."/>
            <person name="Kovar C."/>
            <person name="Kroll A.R."/>
            <person name="Kuwar S.S."/>
            <person name="Lee S.L."/>
            <person name="Lehman R."/>
            <person name="Li K."/>
            <person name="Li Z."/>
            <person name="Liang H."/>
            <person name="Lovelace S."/>
            <person name="Lu Z."/>
            <person name="Mansfield J.H."/>
            <person name="McCulloch K.J."/>
            <person name="Mathew T."/>
            <person name="Morton B."/>
            <person name="Muzny D.M."/>
            <person name="Neunemann D."/>
            <person name="Ongeri F."/>
            <person name="Pauchet Y."/>
            <person name="Pu L.L."/>
            <person name="Pyrousis I."/>
            <person name="Rao X.J."/>
            <person name="Redding A."/>
            <person name="Roesel C."/>
            <person name="Sanchez-Gracia A."/>
            <person name="Schaack S."/>
            <person name="Shukla A."/>
            <person name="Tetreau G."/>
            <person name="Wang Y."/>
            <person name="Xiong G.H."/>
            <person name="Traut W."/>
            <person name="Walsh T.K."/>
            <person name="Worley K.C."/>
            <person name="Wu D."/>
            <person name="Wu W."/>
            <person name="Wu Y.Q."/>
            <person name="Zhang X."/>
            <person name="Zou Z."/>
            <person name="Zucker H."/>
            <person name="Briscoe A.D."/>
            <person name="Burmester T."/>
            <person name="Clem R.J."/>
            <person name="Feyereisen R."/>
            <person name="Grimmelikhuijzen C.J.P."/>
            <person name="Hamodrakas S.J."/>
            <person name="Hansson B.S."/>
            <person name="Huguet E."/>
            <person name="Jermiin L.S."/>
            <person name="Lan Q."/>
            <person name="Lehman H.K."/>
            <person name="Lorenzen M."/>
            <person name="Merzendorfer H."/>
            <person name="Michalopoulos I."/>
            <person name="Morton D.B."/>
            <person name="Muthukrishnan S."/>
            <person name="Oakeshott J.G."/>
            <person name="Palmer W."/>
            <person name="Park Y."/>
            <person name="Passarelli A.L."/>
            <person name="Rozas J."/>
            <person name="Schwartz L.M."/>
            <person name="Smith W."/>
            <person name="Southgate A."/>
            <person name="Vilcinskas A."/>
            <person name="Vogt R."/>
            <person name="Wang P."/>
            <person name="Werren J."/>
            <person name="Yu X.Q."/>
            <person name="Zhou J.J."/>
            <person name="Brown S.J."/>
            <person name="Scherer S.E."/>
            <person name="Richards S."/>
            <person name="Blissard G.W."/>
        </authorList>
    </citation>
    <scope>NUCLEOTIDE SEQUENCE</scope>
</reference>
<dbReference type="InterPro" id="IPR005612">
    <property type="entry name" value="CCAAT-binding_factor"/>
</dbReference>
<evidence type="ECO:0000256" key="1">
    <source>
        <dbReference type="ARBA" id="ARBA00007797"/>
    </source>
</evidence>
<dbReference type="PANTHER" id="PTHR12048:SF0">
    <property type="entry name" value="CCAAT_ENHANCER-BINDING PROTEIN ZETA"/>
    <property type="match status" value="1"/>
</dbReference>
<dbReference type="EMBL" id="JH669336">
    <property type="protein sequence ID" value="KAG6465032.1"/>
    <property type="molecule type" value="Genomic_DNA"/>
</dbReference>
<name>A0A921ZYK7_MANSE</name>
<feature type="compositionally biased region" description="Acidic residues" evidence="2">
    <location>
        <begin position="231"/>
        <end position="257"/>
    </location>
</feature>
<feature type="compositionally biased region" description="Acidic residues" evidence="2">
    <location>
        <begin position="199"/>
        <end position="223"/>
    </location>
</feature>
<proteinExistence type="inferred from homology"/>
<feature type="region of interest" description="Disordered" evidence="2">
    <location>
        <begin position="336"/>
        <end position="378"/>
    </location>
</feature>
<feature type="domain" description="CCAAT-binding factor" evidence="3">
    <location>
        <begin position="3"/>
        <end position="40"/>
    </location>
</feature>
<feature type="compositionally biased region" description="Basic residues" evidence="2">
    <location>
        <begin position="336"/>
        <end position="348"/>
    </location>
</feature>
<keyword evidence="5" id="KW-1185">Reference proteome</keyword>
<reference evidence="4" key="2">
    <citation type="submission" date="2020-12" db="EMBL/GenBank/DDBJ databases">
        <authorList>
            <person name="Kanost M."/>
        </authorList>
    </citation>
    <scope>NUCLEOTIDE SEQUENCE</scope>
</reference>
<comment type="similarity">
    <text evidence="1">Belongs to the CBF/MAK21 family.</text>
</comment>
<feature type="region of interest" description="Disordered" evidence="2">
    <location>
        <begin position="182"/>
        <end position="273"/>
    </location>
</feature>
<evidence type="ECO:0000313" key="5">
    <source>
        <dbReference type="Proteomes" id="UP000791440"/>
    </source>
</evidence>
<feature type="region of interest" description="Disordered" evidence="2">
    <location>
        <begin position="295"/>
        <end position="315"/>
    </location>
</feature>
<evidence type="ECO:0000256" key="2">
    <source>
        <dbReference type="SAM" id="MobiDB-lite"/>
    </source>
</evidence>
<dbReference type="Proteomes" id="UP000791440">
    <property type="component" value="Unassembled WGS sequence"/>
</dbReference>
<evidence type="ECO:0000313" key="4">
    <source>
        <dbReference type="EMBL" id="KAG6465032.1"/>
    </source>
</evidence>
<dbReference type="Pfam" id="PF03914">
    <property type="entry name" value="CBF"/>
    <property type="match status" value="1"/>
</dbReference>
<comment type="caution">
    <text evidence="4">The sequence shown here is derived from an EMBL/GenBank/DDBJ whole genome shotgun (WGS) entry which is preliminary data.</text>
</comment>
<dbReference type="InterPro" id="IPR040155">
    <property type="entry name" value="CEBPZ/Mak21-like"/>
</dbReference>
<sequence length="378" mass="42329">MITEYNPFSRNPLYSGATCSAYLELILLSKHAHPTVKLFARKLLDDQIIQYSGDPLKDFSGIRFLDRFVFKNPKKRADTEQEDGVKKVKGSHPKFAVRKNYTAKGMRSIPINSSSYLNEDASKIPVDEKFLYDFLRKRREAQASDDEDSDVDSVTSEDFNQYLDNLTGTSKTAESDEEIDYLAEMEAAKQKRPKKADDHDNDNDDLGSDDDDADLDDVEEGGSDGELNISADEDEPALSGEEDELLLEDDDEDDDMIDVPGKKKGKSKMKLKGKDDLSSLFASAEEFSTLLEETATNKKQGSSQAVSNTDNASVKQLAWEEKRDRWIKGYNKNILGKKSKGKFNKPKGKMADKQSFQKGGKRKGGKPEGPGGKRKKMK</sequence>
<dbReference type="GO" id="GO:0005634">
    <property type="term" value="C:nucleus"/>
    <property type="evidence" value="ECO:0007669"/>
    <property type="project" value="TreeGrafter"/>
</dbReference>
<dbReference type="PANTHER" id="PTHR12048">
    <property type="entry name" value="CCAAT-BINDING FACTOR-RELATED"/>
    <property type="match status" value="1"/>
</dbReference>
<evidence type="ECO:0000259" key="3">
    <source>
        <dbReference type="Pfam" id="PF03914"/>
    </source>
</evidence>
<feature type="compositionally biased region" description="Basic residues" evidence="2">
    <location>
        <begin position="262"/>
        <end position="271"/>
    </location>
</feature>
<feature type="compositionally biased region" description="Polar residues" evidence="2">
    <location>
        <begin position="297"/>
        <end position="314"/>
    </location>
</feature>
<gene>
    <name evidence="4" type="ORF">O3G_MSEX014893</name>
</gene>
<dbReference type="AlphaFoldDB" id="A0A921ZYK7"/>
<organism evidence="4 5">
    <name type="scientific">Manduca sexta</name>
    <name type="common">Tobacco hawkmoth</name>
    <name type="synonym">Tobacco hornworm</name>
    <dbReference type="NCBI Taxonomy" id="7130"/>
    <lineage>
        <taxon>Eukaryota</taxon>
        <taxon>Metazoa</taxon>
        <taxon>Ecdysozoa</taxon>
        <taxon>Arthropoda</taxon>
        <taxon>Hexapoda</taxon>
        <taxon>Insecta</taxon>
        <taxon>Pterygota</taxon>
        <taxon>Neoptera</taxon>
        <taxon>Endopterygota</taxon>
        <taxon>Lepidoptera</taxon>
        <taxon>Glossata</taxon>
        <taxon>Ditrysia</taxon>
        <taxon>Bombycoidea</taxon>
        <taxon>Sphingidae</taxon>
        <taxon>Sphinginae</taxon>
        <taxon>Sphingini</taxon>
        <taxon>Manduca</taxon>
    </lineage>
</organism>
<protein>
    <recommendedName>
        <fullName evidence="3">CCAAT-binding factor domain-containing protein</fullName>
    </recommendedName>
</protein>